<dbReference type="Proteomes" id="UP000091918">
    <property type="component" value="Unassembled WGS sequence"/>
</dbReference>
<evidence type="ECO:0000256" key="3">
    <source>
        <dbReference type="ARBA" id="ARBA00022989"/>
    </source>
</evidence>
<feature type="transmembrane region" description="Helical" evidence="5">
    <location>
        <begin position="479"/>
        <end position="500"/>
    </location>
</feature>
<feature type="transmembrane region" description="Helical" evidence="5">
    <location>
        <begin position="540"/>
        <end position="563"/>
    </location>
</feature>
<name>A0A1B7NVG7_9EURO</name>
<evidence type="ECO:0000256" key="1">
    <source>
        <dbReference type="ARBA" id="ARBA00004141"/>
    </source>
</evidence>
<dbReference type="GO" id="GO:0000329">
    <property type="term" value="C:fungal-type vacuole membrane"/>
    <property type="evidence" value="ECO:0007669"/>
    <property type="project" value="TreeGrafter"/>
</dbReference>
<keyword evidence="3 5" id="KW-1133">Transmembrane helix</keyword>
<feature type="transmembrane region" description="Helical" evidence="5">
    <location>
        <begin position="341"/>
        <end position="366"/>
    </location>
</feature>
<dbReference type="PANTHER" id="PTHR23501:SF67">
    <property type="entry name" value="MFS MULTIDRUG EFFLUX TRANSPORTER (EUROFUNG)"/>
    <property type="match status" value="1"/>
</dbReference>
<dbReference type="InterPro" id="IPR036259">
    <property type="entry name" value="MFS_trans_sf"/>
</dbReference>
<feature type="transmembrane region" description="Helical" evidence="5">
    <location>
        <begin position="300"/>
        <end position="320"/>
    </location>
</feature>
<dbReference type="InterPro" id="IPR020846">
    <property type="entry name" value="MFS_dom"/>
</dbReference>
<feature type="transmembrane region" description="Helical" evidence="5">
    <location>
        <begin position="113"/>
        <end position="130"/>
    </location>
</feature>
<dbReference type="PANTHER" id="PTHR23501">
    <property type="entry name" value="MAJOR FACILITATOR SUPERFAMILY"/>
    <property type="match status" value="1"/>
</dbReference>
<sequence length="572" mass="61652">MTVHAHQRNADNETTPLIGQTCNTCPSPSSRDEEFIPSGIVCEGEDKHCSESGTRDNENIHDSHFIDITPSKFWLIFGCILLSIILCFFDGSILESIHPVISSHFHVANSASWLSTGFLLTCTVFQPVFGQISDIFGRRAPYLASIAIFLISTIWCGAAWNFSSFLTARLICGVGASGVTSLGAIICSDLIHIEHRGIYQSYISLAYGLGNCLGLAFGGLIVDSLGWRAVFVIQLPMICALFLAVYLTLPSGLGPQLARERNITIRKALGTIDIAGSFFLVVGVTALMLGLNLGGNVFPWSHPIVISSLITFCLVSVPFVKTERSSPNPAIPLALLTTAPHANLILANFLAGVSINTILFNAPLFFQAVRLESPTSSGFRLLPVSVGLMVSSLLTGILMAKSRQLKPILLLGVFWLIASCVCSGMLSTNLPDWVAVTLIAMAAFSQGALYPPTMMGVLSTSAQEDQAVITTTLSLLRSLGWVMGVAVSSLVLQNALGAFLRQTVTGPNKADIINRVRKSITEIAHLDATHKSQVIRAYEMALRITFLSSVLWAVLVLMLVIPIKLPRLGHKK</sequence>
<dbReference type="InterPro" id="IPR011701">
    <property type="entry name" value="MFS"/>
</dbReference>
<comment type="subcellular location">
    <subcellularLocation>
        <location evidence="1">Membrane</location>
        <topology evidence="1">Multi-pass membrane protein</topology>
    </subcellularLocation>
</comment>
<keyword evidence="8" id="KW-1185">Reference proteome</keyword>
<evidence type="ECO:0000256" key="5">
    <source>
        <dbReference type="SAM" id="Phobius"/>
    </source>
</evidence>
<evidence type="ECO:0000313" key="8">
    <source>
        <dbReference type="Proteomes" id="UP000091918"/>
    </source>
</evidence>
<dbReference type="SUPFAM" id="SSF103473">
    <property type="entry name" value="MFS general substrate transporter"/>
    <property type="match status" value="1"/>
</dbReference>
<accession>A0A1B7NVG7</accession>
<dbReference type="AlphaFoldDB" id="A0A1B7NVG7"/>
<feature type="transmembrane region" description="Helical" evidence="5">
    <location>
        <begin position="73"/>
        <end position="93"/>
    </location>
</feature>
<dbReference type="PROSITE" id="PS50850">
    <property type="entry name" value="MFS"/>
    <property type="match status" value="1"/>
</dbReference>
<evidence type="ECO:0000256" key="2">
    <source>
        <dbReference type="ARBA" id="ARBA00022692"/>
    </source>
</evidence>
<feature type="transmembrane region" description="Helical" evidence="5">
    <location>
        <begin position="228"/>
        <end position="249"/>
    </location>
</feature>
<keyword evidence="4 5" id="KW-0472">Membrane</keyword>
<dbReference type="Pfam" id="PF07690">
    <property type="entry name" value="MFS_1"/>
    <property type="match status" value="1"/>
</dbReference>
<dbReference type="GO" id="GO:0015174">
    <property type="term" value="F:basic amino acid transmembrane transporter activity"/>
    <property type="evidence" value="ECO:0007669"/>
    <property type="project" value="TreeGrafter"/>
</dbReference>
<feature type="transmembrane region" description="Helical" evidence="5">
    <location>
        <begin position="168"/>
        <end position="191"/>
    </location>
</feature>
<feature type="transmembrane region" description="Helical" evidence="5">
    <location>
        <begin position="407"/>
        <end position="427"/>
    </location>
</feature>
<dbReference type="Gene3D" id="1.20.1250.20">
    <property type="entry name" value="MFS general substrate transporter like domains"/>
    <property type="match status" value="1"/>
</dbReference>
<feature type="transmembrane region" description="Helical" evidence="5">
    <location>
        <begin position="142"/>
        <end position="162"/>
    </location>
</feature>
<organism evidence="7 8">
    <name type="scientific">Emergomyces africanus</name>
    <dbReference type="NCBI Taxonomy" id="1955775"/>
    <lineage>
        <taxon>Eukaryota</taxon>
        <taxon>Fungi</taxon>
        <taxon>Dikarya</taxon>
        <taxon>Ascomycota</taxon>
        <taxon>Pezizomycotina</taxon>
        <taxon>Eurotiomycetes</taxon>
        <taxon>Eurotiomycetidae</taxon>
        <taxon>Onygenales</taxon>
        <taxon>Ajellomycetaceae</taxon>
        <taxon>Emergomyces</taxon>
    </lineage>
</organism>
<dbReference type="Gene3D" id="1.20.1720.10">
    <property type="entry name" value="Multidrug resistance protein D"/>
    <property type="match status" value="1"/>
</dbReference>
<dbReference type="OrthoDB" id="419537at2759"/>
<dbReference type="EMBL" id="LGUA01000622">
    <property type="protein sequence ID" value="OAX80770.1"/>
    <property type="molecule type" value="Genomic_DNA"/>
</dbReference>
<feature type="transmembrane region" description="Helical" evidence="5">
    <location>
        <begin position="203"/>
        <end position="222"/>
    </location>
</feature>
<evidence type="ECO:0000256" key="4">
    <source>
        <dbReference type="ARBA" id="ARBA00023136"/>
    </source>
</evidence>
<proteinExistence type="predicted"/>
<feature type="transmembrane region" description="Helical" evidence="5">
    <location>
        <begin position="270"/>
        <end position="294"/>
    </location>
</feature>
<comment type="caution">
    <text evidence="7">The sequence shown here is derived from an EMBL/GenBank/DDBJ whole genome shotgun (WGS) entry which is preliminary data.</text>
</comment>
<protein>
    <recommendedName>
        <fullName evidence="6">Major facilitator superfamily (MFS) profile domain-containing protein</fullName>
    </recommendedName>
</protein>
<feature type="transmembrane region" description="Helical" evidence="5">
    <location>
        <begin position="378"/>
        <end position="400"/>
    </location>
</feature>
<gene>
    <name evidence="7" type="ORF">ACJ72_04891</name>
</gene>
<evidence type="ECO:0000313" key="7">
    <source>
        <dbReference type="EMBL" id="OAX80770.1"/>
    </source>
</evidence>
<feature type="domain" description="Major facilitator superfamily (MFS) profile" evidence="6">
    <location>
        <begin position="76"/>
        <end position="564"/>
    </location>
</feature>
<keyword evidence="2 5" id="KW-0812">Transmembrane</keyword>
<evidence type="ECO:0000259" key="6">
    <source>
        <dbReference type="PROSITE" id="PS50850"/>
    </source>
</evidence>
<reference evidence="7 8" key="1">
    <citation type="submission" date="2015-07" db="EMBL/GenBank/DDBJ databases">
        <title>Emmonsia species relationships and genome sequence.</title>
        <authorList>
            <person name="Cuomo C.A."/>
            <person name="Schwartz I.S."/>
            <person name="Kenyon C."/>
            <person name="de Hoog G.S."/>
            <person name="Govender N.P."/>
            <person name="Botha A."/>
            <person name="Moreno L."/>
            <person name="de Vries M."/>
            <person name="Munoz J.F."/>
            <person name="Stielow J.B."/>
        </authorList>
    </citation>
    <scope>NUCLEOTIDE SEQUENCE [LARGE SCALE GENOMIC DNA]</scope>
    <source>
        <strain evidence="7 8">CBS 136260</strain>
    </source>
</reference>